<proteinExistence type="predicted"/>
<dbReference type="RefSeq" id="WP_104007913.1">
    <property type="nucleotide sequence ID" value="NZ_FNVD01000007.1"/>
</dbReference>
<organism evidence="2 3">
    <name type="scientific">Jhaorihella thermophila</name>
    <dbReference type="NCBI Taxonomy" id="488547"/>
    <lineage>
        <taxon>Bacteria</taxon>
        <taxon>Pseudomonadati</taxon>
        <taxon>Pseudomonadota</taxon>
        <taxon>Alphaproteobacteria</taxon>
        <taxon>Rhodobacterales</taxon>
        <taxon>Paracoccaceae</taxon>
        <taxon>Jhaorihella</taxon>
    </lineage>
</organism>
<dbReference type="EMBL" id="FNVD01000007">
    <property type="protein sequence ID" value="SEF92395.1"/>
    <property type="molecule type" value="Genomic_DNA"/>
</dbReference>
<feature type="transmembrane region" description="Helical" evidence="1">
    <location>
        <begin position="111"/>
        <end position="129"/>
    </location>
</feature>
<dbReference type="Pfam" id="PF11750">
    <property type="entry name" value="DUF3307"/>
    <property type="match status" value="1"/>
</dbReference>
<feature type="transmembrane region" description="Helical" evidence="1">
    <location>
        <begin position="6"/>
        <end position="26"/>
    </location>
</feature>
<dbReference type="AlphaFoldDB" id="A0A1H5VYR1"/>
<sequence>MPDTIVTLLLLICLLQIKHMFADYFMQTRKMLEGRGQYFHIGRAQHSAIHAIGSILCFLVIGAPLIFVVTLALAEWVVHFHIDWGKARYCDGKDFDPYQAGFWRAAGVDQALHQLTYVGMLWAWLHFVAM</sequence>
<dbReference type="Proteomes" id="UP000236742">
    <property type="component" value="Unassembled WGS sequence"/>
</dbReference>
<evidence type="ECO:0000313" key="3">
    <source>
        <dbReference type="Proteomes" id="UP000236742"/>
    </source>
</evidence>
<accession>A0A1H5VYR1</accession>
<dbReference type="OrthoDB" id="558011at2"/>
<dbReference type="InterPro" id="IPR021737">
    <property type="entry name" value="Phage_phiKZ_Orf197"/>
</dbReference>
<evidence type="ECO:0000313" key="2">
    <source>
        <dbReference type="EMBL" id="SEF92395.1"/>
    </source>
</evidence>
<keyword evidence="3" id="KW-1185">Reference proteome</keyword>
<reference evidence="3" key="1">
    <citation type="submission" date="2016-10" db="EMBL/GenBank/DDBJ databases">
        <authorList>
            <person name="Varghese N."/>
            <person name="Submissions S."/>
        </authorList>
    </citation>
    <scope>NUCLEOTIDE SEQUENCE [LARGE SCALE GENOMIC DNA]</scope>
    <source>
        <strain evidence="3">DSM 23413</strain>
    </source>
</reference>
<evidence type="ECO:0000256" key="1">
    <source>
        <dbReference type="SAM" id="Phobius"/>
    </source>
</evidence>
<keyword evidence="1" id="KW-0472">Membrane</keyword>
<keyword evidence="1" id="KW-0812">Transmembrane</keyword>
<keyword evidence="1" id="KW-1133">Transmembrane helix</keyword>
<name>A0A1H5VYR1_9RHOB</name>
<protein>
    <recommendedName>
        <fullName evidence="4">DUF3307 domain-containing protein</fullName>
    </recommendedName>
</protein>
<evidence type="ECO:0008006" key="4">
    <source>
        <dbReference type="Google" id="ProtNLM"/>
    </source>
</evidence>
<feature type="transmembrane region" description="Helical" evidence="1">
    <location>
        <begin position="47"/>
        <end position="74"/>
    </location>
</feature>
<gene>
    <name evidence="2" type="ORF">SAMN05421751_10717</name>
</gene>